<name>A0A0F9T1L9_9ZZZZ</name>
<dbReference type="Pfam" id="PF14216">
    <property type="entry name" value="DUF4326"/>
    <property type="match status" value="1"/>
</dbReference>
<evidence type="ECO:0000313" key="2">
    <source>
        <dbReference type="EMBL" id="KKN73139.1"/>
    </source>
</evidence>
<gene>
    <name evidence="2" type="ORF">LCGC14_0404480</name>
</gene>
<accession>A0A0F9T1L9</accession>
<sequence>MKTNVSEKQASASQTKLINYRTYNLDKSKITPIDRRSIFGNHFIIGKHGNREEVIELYRQDFRIRIRTDPDFKKRVRELMGKTLGCWCTPLPCHGDVIIEYLEGLE</sequence>
<evidence type="ECO:0000259" key="1">
    <source>
        <dbReference type="Pfam" id="PF14216"/>
    </source>
</evidence>
<reference evidence="2" key="1">
    <citation type="journal article" date="2015" name="Nature">
        <title>Complex archaea that bridge the gap between prokaryotes and eukaryotes.</title>
        <authorList>
            <person name="Spang A."/>
            <person name="Saw J.H."/>
            <person name="Jorgensen S.L."/>
            <person name="Zaremba-Niedzwiedzka K."/>
            <person name="Martijn J."/>
            <person name="Lind A.E."/>
            <person name="van Eijk R."/>
            <person name="Schleper C."/>
            <person name="Guy L."/>
            <person name="Ettema T.J."/>
        </authorList>
    </citation>
    <scope>NUCLEOTIDE SEQUENCE</scope>
</reference>
<protein>
    <recommendedName>
        <fullName evidence="1">DUF4326 domain-containing protein</fullName>
    </recommendedName>
</protein>
<dbReference type="InterPro" id="IPR025475">
    <property type="entry name" value="DUF4326"/>
</dbReference>
<comment type="caution">
    <text evidence="2">The sequence shown here is derived from an EMBL/GenBank/DDBJ whole genome shotgun (WGS) entry which is preliminary data.</text>
</comment>
<dbReference type="EMBL" id="LAZR01000350">
    <property type="protein sequence ID" value="KKN73139.1"/>
    <property type="molecule type" value="Genomic_DNA"/>
</dbReference>
<proteinExistence type="predicted"/>
<dbReference type="AlphaFoldDB" id="A0A0F9T1L9"/>
<organism evidence="2">
    <name type="scientific">marine sediment metagenome</name>
    <dbReference type="NCBI Taxonomy" id="412755"/>
    <lineage>
        <taxon>unclassified sequences</taxon>
        <taxon>metagenomes</taxon>
        <taxon>ecological metagenomes</taxon>
    </lineage>
</organism>
<feature type="domain" description="DUF4326" evidence="1">
    <location>
        <begin position="32"/>
        <end position="100"/>
    </location>
</feature>